<name>A0A4U5LT73_STECR</name>
<comment type="caution">
    <text evidence="2">The sequence shown here is derived from an EMBL/GenBank/DDBJ whole genome shotgun (WGS) entry which is preliminary data.</text>
</comment>
<dbReference type="EMBL" id="AZBU02000012">
    <property type="protein sequence ID" value="TKR59258.1"/>
    <property type="molecule type" value="Genomic_DNA"/>
</dbReference>
<dbReference type="PANTHER" id="PTHR11733">
    <property type="entry name" value="ZINC METALLOPROTEASE FAMILY M13 NEPRILYSIN-RELATED"/>
    <property type="match status" value="1"/>
</dbReference>
<feature type="domain" description="Peptidase M13 C-terminal" evidence="1">
    <location>
        <begin position="408"/>
        <end position="533"/>
    </location>
</feature>
<dbReference type="Proteomes" id="UP000298663">
    <property type="component" value="Unassembled WGS sequence"/>
</dbReference>
<dbReference type="Pfam" id="PF01431">
    <property type="entry name" value="Peptidase_M13"/>
    <property type="match status" value="1"/>
</dbReference>
<dbReference type="OrthoDB" id="10534454at2759"/>
<reference evidence="2 3" key="1">
    <citation type="journal article" date="2015" name="Genome Biol.">
        <title>Comparative genomics of Steinernema reveals deeply conserved gene regulatory networks.</title>
        <authorList>
            <person name="Dillman A.R."/>
            <person name="Macchietto M."/>
            <person name="Porter C.F."/>
            <person name="Rogers A."/>
            <person name="Williams B."/>
            <person name="Antoshechkin I."/>
            <person name="Lee M.M."/>
            <person name="Goodwin Z."/>
            <person name="Lu X."/>
            <person name="Lewis E.E."/>
            <person name="Goodrich-Blair H."/>
            <person name="Stock S.P."/>
            <person name="Adams B.J."/>
            <person name="Sternberg P.W."/>
            <person name="Mortazavi A."/>
        </authorList>
    </citation>
    <scope>NUCLEOTIDE SEQUENCE [LARGE SCALE GENOMIC DNA]</scope>
    <source>
        <strain evidence="2 3">ALL</strain>
    </source>
</reference>
<dbReference type="PANTHER" id="PTHR11733:SF208">
    <property type="entry name" value="PEPTIDASE M13 C-TERMINAL DOMAIN-CONTAINING PROTEIN"/>
    <property type="match status" value="1"/>
</dbReference>
<sequence length="550" mass="63236">MSCCAKNDPRILAKSTKWRLLEPLRASATLKMAVFARFWIPLLLLVSVCLSQEKDAGDTFAFPQLFSTKVKPCKDLNKFVCNPMDNSATDLFETERFKSMQGIIDGFFLKSDDVFVKKFKEVIKRNLIEKNTFKKGEKVGKEARYGRIQSFIPIPTISEANGSLTLKFHGTHEDEYGTCEYSQCSSLIQGIASGFNLNSSYKLVEFQRLPKDSEDFQVAPPIEKEIEKALLLEIKSNKASYFYMIWARQMIEEKVFSDEFLKQLKEIFDSILEEAISMIQECHYLKSDEKSRIDGYLKNGLGKVLGFPDVFYNRTALDEAIEFTRSRFKDNVRRLHREEGSCVEHPMECGSCILKRYTEALLVSEKSHRSANPEFDDGLDRANEKASLLGYNALNKFTHLILLPAYIHIFQNRYPLGFLYGSLGGTIAHEIFHSLGLRRTPFMETFQHHNHKEFVHAMTCYDNYYSSFTLKHAKEPALRPNGEVKSEEGFADVEGARIAFRALQKVAGEKKIEKRAEERGLRFDRFSDSQWFFPEDRTAPISPSEDRHQG</sequence>
<dbReference type="PROSITE" id="PS51885">
    <property type="entry name" value="NEPRILYSIN"/>
    <property type="match status" value="1"/>
</dbReference>
<organism evidence="2 3">
    <name type="scientific">Steinernema carpocapsae</name>
    <name type="common">Entomopathogenic nematode</name>
    <dbReference type="NCBI Taxonomy" id="34508"/>
    <lineage>
        <taxon>Eukaryota</taxon>
        <taxon>Metazoa</taxon>
        <taxon>Ecdysozoa</taxon>
        <taxon>Nematoda</taxon>
        <taxon>Chromadorea</taxon>
        <taxon>Rhabditida</taxon>
        <taxon>Tylenchina</taxon>
        <taxon>Panagrolaimomorpha</taxon>
        <taxon>Strongyloidoidea</taxon>
        <taxon>Steinernematidae</taxon>
        <taxon>Steinernema</taxon>
    </lineage>
</organism>
<accession>A0A4U5LT73</accession>
<gene>
    <name evidence="2" type="ORF">L596_028957</name>
</gene>
<dbReference type="AlphaFoldDB" id="A0A4U5LT73"/>
<reference evidence="2 3" key="2">
    <citation type="journal article" date="2019" name="G3 (Bethesda)">
        <title>Hybrid Assembly of the Genome of the Entomopathogenic Nematode Steinernema carpocapsae Identifies the X-Chromosome.</title>
        <authorList>
            <person name="Serra L."/>
            <person name="Macchietto M."/>
            <person name="Macias-Munoz A."/>
            <person name="McGill C.J."/>
            <person name="Rodriguez I.M."/>
            <person name="Rodriguez B."/>
            <person name="Murad R."/>
            <person name="Mortazavi A."/>
        </authorList>
    </citation>
    <scope>NUCLEOTIDE SEQUENCE [LARGE SCALE GENOMIC DNA]</scope>
    <source>
        <strain evidence="2 3">ALL</strain>
    </source>
</reference>
<dbReference type="InterPro" id="IPR024079">
    <property type="entry name" value="MetalloPept_cat_dom_sf"/>
</dbReference>
<evidence type="ECO:0000259" key="1">
    <source>
        <dbReference type="Pfam" id="PF01431"/>
    </source>
</evidence>
<dbReference type="InterPro" id="IPR000718">
    <property type="entry name" value="Peptidase_M13"/>
</dbReference>
<dbReference type="Gene3D" id="3.40.390.10">
    <property type="entry name" value="Collagenase (Catalytic Domain)"/>
    <property type="match status" value="1"/>
</dbReference>
<keyword evidence="3" id="KW-1185">Reference proteome</keyword>
<evidence type="ECO:0000313" key="2">
    <source>
        <dbReference type="EMBL" id="TKR59258.1"/>
    </source>
</evidence>
<dbReference type="SUPFAM" id="SSF55486">
    <property type="entry name" value="Metalloproteases ('zincins'), catalytic domain"/>
    <property type="match status" value="1"/>
</dbReference>
<evidence type="ECO:0000313" key="3">
    <source>
        <dbReference type="Proteomes" id="UP000298663"/>
    </source>
</evidence>
<dbReference type="GO" id="GO:0004222">
    <property type="term" value="F:metalloendopeptidase activity"/>
    <property type="evidence" value="ECO:0007669"/>
    <property type="project" value="InterPro"/>
</dbReference>
<dbReference type="GO" id="GO:0005886">
    <property type="term" value="C:plasma membrane"/>
    <property type="evidence" value="ECO:0007669"/>
    <property type="project" value="TreeGrafter"/>
</dbReference>
<dbReference type="GO" id="GO:0016485">
    <property type="term" value="P:protein processing"/>
    <property type="evidence" value="ECO:0007669"/>
    <property type="project" value="TreeGrafter"/>
</dbReference>
<proteinExistence type="predicted"/>
<dbReference type="InterPro" id="IPR018497">
    <property type="entry name" value="Peptidase_M13_C"/>
</dbReference>
<protein>
    <recommendedName>
        <fullName evidence="1">Peptidase M13 C-terminal domain-containing protein</fullName>
    </recommendedName>
</protein>